<evidence type="ECO:0000313" key="1">
    <source>
        <dbReference type="EMBL" id="SFK47602.1"/>
    </source>
</evidence>
<keyword evidence="1" id="KW-0238">DNA-binding</keyword>
<dbReference type="RefSeq" id="WP_008108772.1">
    <property type="nucleotide sequence ID" value="NZ_FOSD01000007.1"/>
</dbReference>
<dbReference type="PANTHER" id="PTHR35145:SF1">
    <property type="entry name" value="CYTOPLASMIC PROTEIN"/>
    <property type="match status" value="1"/>
</dbReference>
<accession>A0A1I3ZTZ8</accession>
<dbReference type="GO" id="GO:0003677">
    <property type="term" value="F:DNA binding"/>
    <property type="evidence" value="ECO:0007669"/>
    <property type="project" value="UniProtKB-KW"/>
</dbReference>
<gene>
    <name evidence="1" type="ORF">SAMN05518863_107186</name>
</gene>
<proteinExistence type="predicted"/>
<reference evidence="1 2" key="1">
    <citation type="submission" date="2016-10" db="EMBL/GenBank/DDBJ databases">
        <authorList>
            <person name="Varghese N."/>
            <person name="Submissions S."/>
        </authorList>
    </citation>
    <scope>NUCLEOTIDE SEQUENCE [LARGE SCALE GENOMIC DNA]</scope>
    <source>
        <strain evidence="1 2">YR512</strain>
    </source>
</reference>
<organism evidence="1 2">
    <name type="scientific">Candidatus Pantoea symbiotica</name>
    <dbReference type="NCBI Taxonomy" id="1884370"/>
    <lineage>
        <taxon>Bacteria</taxon>
        <taxon>Pseudomonadati</taxon>
        <taxon>Pseudomonadota</taxon>
        <taxon>Gammaproteobacteria</taxon>
        <taxon>Enterobacterales</taxon>
        <taxon>Erwiniaceae</taxon>
        <taxon>Pantoea</taxon>
    </lineage>
</organism>
<dbReference type="InterPro" id="IPR058532">
    <property type="entry name" value="YjbR/MT2646/Rv2570-like"/>
</dbReference>
<comment type="caution">
    <text evidence="1">The sequence shown here is derived from an EMBL/GenBank/DDBJ whole genome shotgun (WGS) entry which is preliminary data.</text>
</comment>
<dbReference type="Gene3D" id="3.90.1150.30">
    <property type="match status" value="1"/>
</dbReference>
<evidence type="ECO:0000313" key="2">
    <source>
        <dbReference type="Proteomes" id="UP000198841"/>
    </source>
</evidence>
<dbReference type="Proteomes" id="UP000198841">
    <property type="component" value="Unassembled WGS sequence"/>
</dbReference>
<dbReference type="InterPro" id="IPR007351">
    <property type="entry name" value="YjbR"/>
</dbReference>
<name>A0A1I3ZTZ8_9GAMM</name>
<dbReference type="SUPFAM" id="SSF142906">
    <property type="entry name" value="YjbR-like"/>
    <property type="match status" value="1"/>
</dbReference>
<keyword evidence="2" id="KW-1185">Reference proteome</keyword>
<sequence length="117" mass="13822">MQRQQLFDYINQHYQVEPDYPWKKHSEYAVLRHPRHRKWFALVFPLESHKLGLPDGPVIDVMNIKARPELIGSLRRLPGVYPAYHMNKEHWLSITLENGLPDSEILALLDDSFSLTF</sequence>
<dbReference type="PANTHER" id="PTHR35145">
    <property type="entry name" value="CYTOPLASMIC PROTEIN-RELATED"/>
    <property type="match status" value="1"/>
</dbReference>
<protein>
    <submittedName>
        <fullName evidence="1">Predicted DNA-binding protein, MmcQ/YjbR family</fullName>
    </submittedName>
</protein>
<dbReference type="EMBL" id="FOSD01000007">
    <property type="protein sequence ID" value="SFK47602.1"/>
    <property type="molecule type" value="Genomic_DNA"/>
</dbReference>
<dbReference type="InterPro" id="IPR038056">
    <property type="entry name" value="YjbR-like_sf"/>
</dbReference>
<dbReference type="Pfam" id="PF04237">
    <property type="entry name" value="YjbR"/>
    <property type="match status" value="1"/>
</dbReference>